<evidence type="ECO:0000256" key="4">
    <source>
        <dbReference type="ARBA" id="ARBA00023004"/>
    </source>
</evidence>
<keyword evidence="7" id="KW-0963">Cytoplasm</keyword>
<evidence type="ECO:0000313" key="9">
    <source>
        <dbReference type="EMBL" id="MEE3928523.1"/>
    </source>
</evidence>
<dbReference type="NCBIfam" id="TIGR03723">
    <property type="entry name" value="T6A_TsaD_YgjD"/>
    <property type="match status" value="1"/>
</dbReference>
<keyword evidence="2 7" id="KW-0819">tRNA processing</keyword>
<dbReference type="NCBIfam" id="TIGR00329">
    <property type="entry name" value="gcp_kae1"/>
    <property type="match status" value="1"/>
</dbReference>
<gene>
    <name evidence="7 9" type="primary">tsaD</name>
    <name evidence="9" type="ORF">V2E24_02950</name>
</gene>
<dbReference type="RefSeq" id="WP_330500936.1">
    <property type="nucleotide sequence ID" value="NZ_JAZDWZ010000009.1"/>
</dbReference>
<organism evidence="9 10">
    <name type="scientific">Mycoplasmopsis ciconiae</name>
    <dbReference type="NCBI Taxonomy" id="561067"/>
    <lineage>
        <taxon>Bacteria</taxon>
        <taxon>Bacillati</taxon>
        <taxon>Mycoplasmatota</taxon>
        <taxon>Mycoplasmoidales</taxon>
        <taxon>Metamycoplasmataceae</taxon>
        <taxon>Mycoplasmopsis</taxon>
    </lineage>
</organism>
<feature type="binding site" evidence="7">
    <location>
        <position position="180"/>
    </location>
    <ligand>
        <name>substrate</name>
    </ligand>
</feature>
<dbReference type="EC" id="2.3.1.234" evidence="7"/>
<comment type="caution">
    <text evidence="9">The sequence shown here is derived from an EMBL/GenBank/DDBJ whole genome shotgun (WGS) entry which is preliminary data.</text>
</comment>
<evidence type="ECO:0000313" key="10">
    <source>
        <dbReference type="Proteomes" id="UP001344817"/>
    </source>
</evidence>
<feature type="binding site" evidence="7">
    <location>
        <position position="163"/>
    </location>
    <ligand>
        <name>substrate</name>
    </ligand>
</feature>
<feature type="binding site" evidence="7">
    <location>
        <position position="176"/>
    </location>
    <ligand>
        <name>substrate</name>
    </ligand>
</feature>
<accession>A0ABU7MML2</accession>
<dbReference type="PANTHER" id="PTHR11735:SF6">
    <property type="entry name" value="TRNA N6-ADENOSINE THREONYLCARBAMOYLTRANSFERASE, MITOCHONDRIAL"/>
    <property type="match status" value="1"/>
</dbReference>
<dbReference type="Proteomes" id="UP001344817">
    <property type="component" value="Unassembled WGS sequence"/>
</dbReference>
<dbReference type="Gene3D" id="3.30.420.40">
    <property type="match status" value="2"/>
</dbReference>
<reference evidence="9" key="1">
    <citation type="submission" date="2024-01" db="EMBL/GenBank/DDBJ databases">
        <title>Genome sequence of Mycoplasma ciconiae type strain DSM 25251.</title>
        <authorList>
            <person name="Spergser J."/>
        </authorList>
    </citation>
    <scope>NUCLEOTIDE SEQUENCE [LARGE SCALE GENOMIC DNA]</scope>
    <source>
        <strain evidence="9">DSM 25251</strain>
    </source>
</reference>
<keyword evidence="1 7" id="KW-0808">Transferase</keyword>
<comment type="cofactor">
    <cofactor evidence="7">
        <name>Fe(2+)</name>
        <dbReference type="ChEBI" id="CHEBI:29033"/>
    </cofactor>
    <text evidence="7">Binds 1 Fe(2+) ion per subunit.</text>
</comment>
<keyword evidence="5 7" id="KW-0012">Acyltransferase</keyword>
<evidence type="ECO:0000256" key="7">
    <source>
        <dbReference type="HAMAP-Rule" id="MF_01445"/>
    </source>
</evidence>
<comment type="function">
    <text evidence="7">Required for the formation of a threonylcarbamoyl group on adenosine at position 37 (t(6)A37) in tRNAs that read codons beginning with adenine. Is involved in the transfer of the threonylcarbamoyl moiety of threonylcarbamoyl-AMP (TC-AMP) to the N6 group of A37, together with TsaE and TsaB. TsaD likely plays a direct catalytic role in this reaction.</text>
</comment>
<keyword evidence="10" id="KW-1185">Reference proteome</keyword>
<proteinExistence type="inferred from homology"/>
<dbReference type="Pfam" id="PF00814">
    <property type="entry name" value="TsaD"/>
    <property type="match status" value="1"/>
</dbReference>
<evidence type="ECO:0000256" key="5">
    <source>
        <dbReference type="ARBA" id="ARBA00023315"/>
    </source>
</evidence>
<sequence length="319" mass="35726">MRIIGIETSHDDTSIAVIENGKVLKMWSISQIDIFKEFGGTIPEISSREHVKNIGIIQKKLMNEFNLNTIDFVAYTSHPGLIGTLHIGYLFASALALFLNKELIPINHLDGHFFSASIENKIKFPALCLLVSGGHTQLIYAKDKNNLEIIGETLDDAVGEAFDKVATKCNLGFPGGPIIDEAFKNYKGEYISLPTPKTEAELDFSFSGLKSSVLNYINKANMQKQQIDYTKLAVSFQKVAVDYLIQQTKKAIDKYPIKTLILGGGVSANSYLRQEFVKLHPNTIIPNLKYATDNGAMIAQCAYMRINKWKRFKAWVKRK</sequence>
<keyword evidence="3 7" id="KW-0479">Metal-binding</keyword>
<dbReference type="InterPro" id="IPR000905">
    <property type="entry name" value="Gcp-like_dom"/>
</dbReference>
<dbReference type="InterPro" id="IPR022450">
    <property type="entry name" value="TsaD"/>
</dbReference>
<dbReference type="PRINTS" id="PR00789">
    <property type="entry name" value="OSIALOPTASE"/>
</dbReference>
<comment type="similarity">
    <text evidence="7">Belongs to the KAE1 / TsaD family.</text>
</comment>
<evidence type="ECO:0000259" key="8">
    <source>
        <dbReference type="Pfam" id="PF00814"/>
    </source>
</evidence>
<evidence type="ECO:0000256" key="1">
    <source>
        <dbReference type="ARBA" id="ARBA00022679"/>
    </source>
</evidence>
<feature type="binding site" evidence="7">
    <location>
        <position position="269"/>
    </location>
    <ligand>
        <name>substrate</name>
    </ligand>
</feature>
<dbReference type="EMBL" id="JAZDWZ010000009">
    <property type="protein sequence ID" value="MEE3928523.1"/>
    <property type="molecule type" value="Genomic_DNA"/>
</dbReference>
<keyword evidence="4 7" id="KW-0408">Iron</keyword>
<feature type="binding site" evidence="7">
    <location>
        <begin position="130"/>
        <end position="134"/>
    </location>
    <ligand>
        <name>substrate</name>
    </ligand>
</feature>
<dbReference type="GO" id="GO:0061711">
    <property type="term" value="F:tRNA N(6)-L-threonylcarbamoyladenine synthase activity"/>
    <property type="evidence" value="ECO:0007669"/>
    <property type="project" value="UniProtKB-EC"/>
</dbReference>
<feature type="domain" description="Gcp-like" evidence="8">
    <location>
        <begin position="23"/>
        <end position="299"/>
    </location>
</feature>
<protein>
    <recommendedName>
        <fullName evidence="7">tRNA N6-adenosine threonylcarbamoyltransferase</fullName>
        <ecNumber evidence="7">2.3.1.234</ecNumber>
    </recommendedName>
    <alternativeName>
        <fullName evidence="7">N6-L-threonylcarbamoyladenine synthase</fullName>
        <shortName evidence="7">t(6)A synthase</shortName>
    </alternativeName>
    <alternativeName>
        <fullName evidence="7">t(6)A37 threonylcarbamoyladenosine biosynthesis protein TsaD</fullName>
    </alternativeName>
    <alternativeName>
        <fullName evidence="7">tRNA threonylcarbamoyladenosine biosynthesis protein TsaD</fullName>
    </alternativeName>
</protein>
<evidence type="ECO:0000256" key="3">
    <source>
        <dbReference type="ARBA" id="ARBA00022723"/>
    </source>
</evidence>
<dbReference type="InterPro" id="IPR017861">
    <property type="entry name" value="KAE1/TsaD"/>
</dbReference>
<dbReference type="SUPFAM" id="SSF53067">
    <property type="entry name" value="Actin-like ATPase domain"/>
    <property type="match status" value="1"/>
</dbReference>
<feature type="binding site" evidence="7">
    <location>
        <position position="293"/>
    </location>
    <ligand>
        <name>Fe cation</name>
        <dbReference type="ChEBI" id="CHEBI:24875"/>
    </ligand>
</feature>
<comment type="subcellular location">
    <subcellularLocation>
        <location evidence="7">Cytoplasm</location>
    </subcellularLocation>
</comment>
<evidence type="ECO:0000256" key="6">
    <source>
        <dbReference type="ARBA" id="ARBA00048117"/>
    </source>
</evidence>
<name>A0ABU7MML2_9BACT</name>
<dbReference type="InterPro" id="IPR043129">
    <property type="entry name" value="ATPase_NBD"/>
</dbReference>
<dbReference type="HAMAP" id="MF_01445">
    <property type="entry name" value="TsaD"/>
    <property type="match status" value="1"/>
</dbReference>
<feature type="binding site" evidence="7">
    <location>
        <position position="112"/>
    </location>
    <ligand>
        <name>Fe cation</name>
        <dbReference type="ChEBI" id="CHEBI:24875"/>
    </ligand>
</feature>
<evidence type="ECO:0000256" key="2">
    <source>
        <dbReference type="ARBA" id="ARBA00022694"/>
    </source>
</evidence>
<dbReference type="PANTHER" id="PTHR11735">
    <property type="entry name" value="TRNA N6-ADENOSINE THREONYLCARBAMOYLTRANSFERASE"/>
    <property type="match status" value="1"/>
</dbReference>
<feature type="binding site" evidence="7">
    <location>
        <position position="108"/>
    </location>
    <ligand>
        <name>Fe cation</name>
        <dbReference type="ChEBI" id="CHEBI:24875"/>
    </ligand>
</feature>
<comment type="catalytic activity">
    <reaction evidence="6 7">
        <text>L-threonylcarbamoyladenylate + adenosine(37) in tRNA = N(6)-L-threonylcarbamoyladenosine(37) in tRNA + AMP + H(+)</text>
        <dbReference type="Rhea" id="RHEA:37059"/>
        <dbReference type="Rhea" id="RHEA-COMP:10162"/>
        <dbReference type="Rhea" id="RHEA-COMP:10163"/>
        <dbReference type="ChEBI" id="CHEBI:15378"/>
        <dbReference type="ChEBI" id="CHEBI:73682"/>
        <dbReference type="ChEBI" id="CHEBI:74411"/>
        <dbReference type="ChEBI" id="CHEBI:74418"/>
        <dbReference type="ChEBI" id="CHEBI:456215"/>
        <dbReference type="EC" id="2.3.1.234"/>
    </reaction>
</comment>